<evidence type="ECO:0000313" key="2">
    <source>
        <dbReference type="EMBL" id="EKF51082.1"/>
    </source>
</evidence>
<keyword evidence="1" id="KW-0812">Transmembrane</keyword>
<evidence type="ECO:0000256" key="1">
    <source>
        <dbReference type="SAM" id="Phobius"/>
    </source>
</evidence>
<comment type="caution">
    <text evidence="2">The sequence shown here is derived from an EMBL/GenBank/DDBJ whole genome shotgun (WGS) entry which is preliminary data.</text>
</comment>
<keyword evidence="1" id="KW-1133">Transmembrane helix</keyword>
<dbReference type="Proteomes" id="UP000006787">
    <property type="component" value="Unassembled WGS sequence"/>
</dbReference>
<proteinExistence type="predicted"/>
<keyword evidence="1" id="KW-0472">Membrane</keyword>
<reference evidence="2 3" key="1">
    <citation type="journal article" date="2012" name="J. Bacteriol.">
        <title>Genome Sequence of the Bacteriocin-Producing Strain Lactococcus garvieae DCC43.</title>
        <authorList>
            <person name="Gabrielsen C."/>
            <person name="Brede D.A."/>
            <person name="Hernandez P.E."/>
            <person name="Nes I.F."/>
            <person name="Diep D.B."/>
        </authorList>
    </citation>
    <scope>NUCLEOTIDE SEQUENCE [LARGE SCALE GENOMIC DNA]</scope>
    <source>
        <strain evidence="2 3">DCC43</strain>
    </source>
</reference>
<dbReference type="EMBL" id="AMQS01000023">
    <property type="protein sequence ID" value="EKF51082.1"/>
    <property type="molecule type" value="Genomic_DNA"/>
</dbReference>
<name>K2QCC0_9LACT</name>
<organism evidence="2 3">
    <name type="scientific">Lactococcus garvieae DCC43</name>
    <dbReference type="NCBI Taxonomy" id="1231377"/>
    <lineage>
        <taxon>Bacteria</taxon>
        <taxon>Bacillati</taxon>
        <taxon>Bacillota</taxon>
        <taxon>Bacilli</taxon>
        <taxon>Lactobacillales</taxon>
        <taxon>Streptococcaceae</taxon>
        <taxon>Lactococcus</taxon>
    </lineage>
</organism>
<feature type="transmembrane region" description="Helical" evidence="1">
    <location>
        <begin position="6"/>
        <end position="24"/>
    </location>
</feature>
<evidence type="ECO:0000313" key="3">
    <source>
        <dbReference type="Proteomes" id="UP000006787"/>
    </source>
</evidence>
<gene>
    <name evidence="2" type="ORF">C426_1525</name>
</gene>
<dbReference type="AlphaFoldDB" id="K2QCC0"/>
<accession>K2QCC0</accession>
<sequence length="44" mass="5104">MIAETITAIHQNTSFFFIYFYLLYNYAIMKIHKTTGRASALSVI</sequence>
<protein>
    <submittedName>
        <fullName evidence="2">Uncharacterized protein</fullName>
    </submittedName>
</protein>
<dbReference type="PATRIC" id="fig|1231377.3.peg.1518"/>